<feature type="transmembrane region" description="Helical" evidence="5">
    <location>
        <begin position="134"/>
        <end position="154"/>
    </location>
</feature>
<dbReference type="PANTHER" id="PTHR37422">
    <property type="entry name" value="TEICHURONIC ACID BIOSYNTHESIS PROTEIN TUAE"/>
    <property type="match status" value="1"/>
</dbReference>
<proteinExistence type="predicted"/>
<feature type="transmembrane region" description="Helical" evidence="5">
    <location>
        <begin position="79"/>
        <end position="104"/>
    </location>
</feature>
<dbReference type="InterPro" id="IPR051533">
    <property type="entry name" value="WaaL-like"/>
</dbReference>
<dbReference type="GO" id="GO:0016020">
    <property type="term" value="C:membrane"/>
    <property type="evidence" value="ECO:0007669"/>
    <property type="project" value="UniProtKB-SubCell"/>
</dbReference>
<feature type="transmembrane region" description="Helical" evidence="5">
    <location>
        <begin position="166"/>
        <end position="182"/>
    </location>
</feature>
<dbReference type="Pfam" id="PF04932">
    <property type="entry name" value="Wzy_C"/>
    <property type="match status" value="1"/>
</dbReference>
<dbReference type="AlphaFoldDB" id="A0A3B0WSW3"/>
<keyword evidence="2 5" id="KW-0812">Transmembrane</keyword>
<evidence type="ECO:0000313" key="7">
    <source>
        <dbReference type="EMBL" id="VAW53747.1"/>
    </source>
</evidence>
<sequence>MNNVMSSARMPNNSRGSNKEKKGRDYFFIALIVYFIFEYLRPQGTILPFLSMLKVSMWMTLIILVAHFKSEQKLFHDKLAVLAILFLVEMAVSVIYAVNTYFVWRGFKGMALMLIIALAMPIIVNNLQKFRKFLDVWIIIHILLALYMILHGGRGPSGFLSDENDAALAMNMAVPIAAILIFQKDNTKKQKIFYALATFLFMASVVATTSRGGFLGLSSIIFAFWWLSNNKFSMLMKAMLVAAILAYPVYKMLPEKYVAEVESISDTKDSTRNSRLKYWSIGWDMFLDNPIIGVGALNYRWNVVRYQVIRDDFDENARLLGGRAAHSLYFTLFAELGLLGTFFYFYIIYTVIKKLRRIIRLGNENERYRNSGLMATGLLVSMGSFLVTGTFISVLYYPPFWYLIGFVMALDVSVKKMESEAGDSGVVRKRRKNQFIKNI</sequence>
<evidence type="ECO:0000256" key="5">
    <source>
        <dbReference type="SAM" id="Phobius"/>
    </source>
</evidence>
<feature type="domain" description="O-antigen ligase-related" evidence="6">
    <location>
        <begin position="197"/>
        <end position="345"/>
    </location>
</feature>
<comment type="subcellular location">
    <subcellularLocation>
        <location evidence="1">Membrane</location>
        <topology evidence="1">Multi-pass membrane protein</topology>
    </subcellularLocation>
</comment>
<evidence type="ECO:0000256" key="3">
    <source>
        <dbReference type="ARBA" id="ARBA00022989"/>
    </source>
</evidence>
<evidence type="ECO:0000256" key="4">
    <source>
        <dbReference type="ARBA" id="ARBA00023136"/>
    </source>
</evidence>
<feature type="transmembrane region" description="Helical" evidence="5">
    <location>
        <begin position="194"/>
        <end position="226"/>
    </location>
</feature>
<feature type="transmembrane region" description="Helical" evidence="5">
    <location>
        <begin position="23"/>
        <end position="40"/>
    </location>
</feature>
<name>A0A3B0WSW3_9ZZZZ</name>
<dbReference type="PANTHER" id="PTHR37422:SF13">
    <property type="entry name" value="LIPOPOLYSACCHARIDE BIOSYNTHESIS PROTEIN PA4999-RELATED"/>
    <property type="match status" value="1"/>
</dbReference>
<gene>
    <name evidence="7" type="ORF">MNBD_GAMMA05-1249</name>
</gene>
<keyword evidence="3 5" id="KW-1133">Transmembrane helix</keyword>
<evidence type="ECO:0000256" key="2">
    <source>
        <dbReference type="ARBA" id="ARBA00022692"/>
    </source>
</evidence>
<feature type="transmembrane region" description="Helical" evidence="5">
    <location>
        <begin position="328"/>
        <end position="352"/>
    </location>
</feature>
<evidence type="ECO:0000256" key="1">
    <source>
        <dbReference type="ARBA" id="ARBA00004141"/>
    </source>
</evidence>
<organism evidence="7">
    <name type="scientific">hydrothermal vent metagenome</name>
    <dbReference type="NCBI Taxonomy" id="652676"/>
    <lineage>
        <taxon>unclassified sequences</taxon>
        <taxon>metagenomes</taxon>
        <taxon>ecological metagenomes</taxon>
    </lineage>
</organism>
<feature type="transmembrane region" description="Helical" evidence="5">
    <location>
        <begin position="110"/>
        <end position="127"/>
    </location>
</feature>
<keyword evidence="4 5" id="KW-0472">Membrane</keyword>
<feature type="transmembrane region" description="Helical" evidence="5">
    <location>
        <begin position="46"/>
        <end position="67"/>
    </location>
</feature>
<evidence type="ECO:0000259" key="6">
    <source>
        <dbReference type="Pfam" id="PF04932"/>
    </source>
</evidence>
<dbReference type="InterPro" id="IPR007016">
    <property type="entry name" value="O-antigen_ligase-rel_domated"/>
</dbReference>
<protein>
    <recommendedName>
        <fullName evidence="6">O-antigen ligase-related domain-containing protein</fullName>
    </recommendedName>
</protein>
<dbReference type="EMBL" id="UOFE01000035">
    <property type="protein sequence ID" value="VAW53747.1"/>
    <property type="molecule type" value="Genomic_DNA"/>
</dbReference>
<reference evidence="7" key="1">
    <citation type="submission" date="2018-06" db="EMBL/GenBank/DDBJ databases">
        <authorList>
            <person name="Zhirakovskaya E."/>
        </authorList>
    </citation>
    <scope>NUCLEOTIDE SEQUENCE</scope>
</reference>
<feature type="transmembrane region" description="Helical" evidence="5">
    <location>
        <begin position="373"/>
        <end position="397"/>
    </location>
</feature>
<accession>A0A3B0WSW3</accession>